<keyword evidence="2" id="KW-1185">Reference proteome</keyword>
<dbReference type="VEuPathDB" id="FungiDB:CDV56_105657"/>
<evidence type="ECO:0000313" key="2">
    <source>
        <dbReference type="Proteomes" id="UP000215305"/>
    </source>
</evidence>
<organism evidence="1 2">
    <name type="scientific">Aspergillus thermomutatus</name>
    <name type="common">Neosartorya pseudofischeri</name>
    <dbReference type="NCBI Taxonomy" id="41047"/>
    <lineage>
        <taxon>Eukaryota</taxon>
        <taxon>Fungi</taxon>
        <taxon>Dikarya</taxon>
        <taxon>Ascomycota</taxon>
        <taxon>Pezizomycotina</taxon>
        <taxon>Eurotiomycetes</taxon>
        <taxon>Eurotiomycetidae</taxon>
        <taxon>Eurotiales</taxon>
        <taxon>Aspergillaceae</taxon>
        <taxon>Aspergillus</taxon>
        <taxon>Aspergillus subgen. Fumigati</taxon>
    </lineage>
</organism>
<dbReference type="GeneID" id="38127631"/>
<dbReference type="OrthoDB" id="4330819at2759"/>
<gene>
    <name evidence="1" type="ORF">CDV56_105657</name>
</gene>
<protein>
    <submittedName>
        <fullName evidence="1">Uncharacterized protein</fullName>
    </submittedName>
</protein>
<dbReference type="EMBL" id="NKHU02000191">
    <property type="protein sequence ID" value="RHZ48756.1"/>
    <property type="molecule type" value="Genomic_DNA"/>
</dbReference>
<dbReference type="AlphaFoldDB" id="A0A397GH57"/>
<proteinExistence type="predicted"/>
<accession>A0A397GH57</accession>
<reference evidence="1" key="1">
    <citation type="submission" date="2018-08" db="EMBL/GenBank/DDBJ databases">
        <title>Draft genome sequence of azole-resistant Aspergillus thermomutatus (Neosartorya pseudofischeri) strain HMR AF 39, isolated from a human nasal aspirate.</title>
        <authorList>
            <person name="Parent-Michaud M."/>
            <person name="Dufresne P.J."/>
            <person name="Fournier E."/>
            <person name="Martineau C."/>
            <person name="Moreira S."/>
            <person name="Perkins V."/>
            <person name="De Repentigny L."/>
            <person name="Dufresne S.F."/>
        </authorList>
    </citation>
    <scope>NUCLEOTIDE SEQUENCE [LARGE SCALE GENOMIC DNA]</scope>
    <source>
        <strain evidence="1">HMR AF 39</strain>
    </source>
</reference>
<dbReference type="STRING" id="41047.A0A397GH57"/>
<evidence type="ECO:0000313" key="1">
    <source>
        <dbReference type="EMBL" id="RHZ48756.1"/>
    </source>
</evidence>
<dbReference type="Proteomes" id="UP000215305">
    <property type="component" value="Unassembled WGS sequence"/>
</dbReference>
<name>A0A397GH57_ASPTH</name>
<dbReference type="RefSeq" id="XP_026612093.1">
    <property type="nucleotide sequence ID" value="XM_026759276.1"/>
</dbReference>
<sequence>MVFSSWSRSFTFLKRPAELFSNVLQCFPTSPTSHRESDCFGADLVDYTEDPFGTPGFSAQAKREHTIMDDLKVVRVWLTDPELSPEADVWHHNLDNVVKVIVPLPCQYGHKKLADFAVDKEGVERVLNRYEAVRSLPLGSRDRMVLAQKPRDLTLKRVEACKQLRDAYRDRLAKQDFDDQDRTRLGRQLDAQGRTWLERRLQSIVEVLDNLQNSVQTVRIWYPVCQGPLTQDAKDKGIGDMILAEVQLEDPSDGYAPMYPSHRPAGAVLVDLAVLPEHTATVRSKYLPVNFAPFSDDDPSVCSQPGDDIDLKRALAFRRVLFRYDRAQRIRQSRVQLLRIEDELISNWFSKCMRELEDRVKAIHGCETIRVWCRSHQEDPMASVRSKGLHDVVRAAVPLQDPDYRRVADDKTVHPDGAILVDLAIHREGVRTVLRKYGVIDFVPMSNEDPVVLSQPGETMEDKQIAAYENMLERYSRYLRETLLGPMAKVWVAERLAGIENQLSVLHPNRLETIRIRCPKYQSHPWEIIQKLHLGDVVREAVPLEVQTIFQESVQVDLAVEPSGISRVRRLCELVEFQRLSEDDPIIQMQTDGDPRMRKFNGYNQVLRRYTEARAVRQLDGALTLWYEKEIMDLESHIGRLGYV</sequence>
<comment type="caution">
    <text evidence="1">The sequence shown here is derived from an EMBL/GenBank/DDBJ whole genome shotgun (WGS) entry which is preliminary data.</text>
</comment>